<feature type="signal peptide" evidence="1">
    <location>
        <begin position="1"/>
        <end position="19"/>
    </location>
</feature>
<accession>A0A4D5RDQ2</accession>
<reference evidence="2" key="1">
    <citation type="submission" date="2019-04" db="EMBL/GenBank/DDBJ databases">
        <title>An insight into the mialome of Ixodes scapularis.</title>
        <authorList>
            <person name="Ribeiro J.M."/>
            <person name="Mather T.N."/>
            <person name="Karim S."/>
        </authorList>
    </citation>
    <scope>NUCLEOTIDE SEQUENCE</scope>
</reference>
<sequence>MHLVFVDLIFLLDICLVLQSYSEVRGFIEIAAVVSSQCRSDSVFLSYAKLLVDRLICTGLLIFAAFESFYGERCSRMFSLCRRFCGVSFYEEILGNGTKVGTSPFPLFVSVGGEVCREIDMPNLQTASMYQQLHVCGKIVSPRKAVSLFFWSVFDH</sequence>
<protein>
    <submittedName>
        <fullName evidence="2">Putative secreted protein</fullName>
    </submittedName>
</protein>
<evidence type="ECO:0000256" key="1">
    <source>
        <dbReference type="SAM" id="SignalP"/>
    </source>
</evidence>
<name>A0A4D5RDQ2_IXOSC</name>
<dbReference type="AlphaFoldDB" id="A0A4D5RDQ2"/>
<evidence type="ECO:0000313" key="2">
    <source>
        <dbReference type="EMBL" id="MOY34631.1"/>
    </source>
</evidence>
<keyword evidence="1" id="KW-0732">Signal</keyword>
<feature type="chain" id="PRO_5020020741" evidence="1">
    <location>
        <begin position="20"/>
        <end position="156"/>
    </location>
</feature>
<proteinExistence type="predicted"/>
<organism evidence="2">
    <name type="scientific">Ixodes scapularis</name>
    <name type="common">Black-legged tick</name>
    <name type="synonym">Deer tick</name>
    <dbReference type="NCBI Taxonomy" id="6945"/>
    <lineage>
        <taxon>Eukaryota</taxon>
        <taxon>Metazoa</taxon>
        <taxon>Ecdysozoa</taxon>
        <taxon>Arthropoda</taxon>
        <taxon>Chelicerata</taxon>
        <taxon>Arachnida</taxon>
        <taxon>Acari</taxon>
        <taxon>Parasitiformes</taxon>
        <taxon>Ixodida</taxon>
        <taxon>Ixodoidea</taxon>
        <taxon>Ixodidae</taxon>
        <taxon>Ixodinae</taxon>
        <taxon>Ixodes</taxon>
    </lineage>
</organism>
<dbReference type="EMBL" id="GHJT01000660">
    <property type="protein sequence ID" value="MOY34631.1"/>
    <property type="molecule type" value="Transcribed_RNA"/>
</dbReference>